<feature type="transmembrane region" description="Helical" evidence="2">
    <location>
        <begin position="64"/>
        <end position="82"/>
    </location>
</feature>
<evidence type="ECO:0000256" key="1">
    <source>
        <dbReference type="SAM" id="MobiDB-lite"/>
    </source>
</evidence>
<organism evidence="3 4">
    <name type="scientific">Bremerella alba</name>
    <dbReference type="NCBI Taxonomy" id="980252"/>
    <lineage>
        <taxon>Bacteria</taxon>
        <taxon>Pseudomonadati</taxon>
        <taxon>Planctomycetota</taxon>
        <taxon>Planctomycetia</taxon>
        <taxon>Pirellulales</taxon>
        <taxon>Pirellulaceae</taxon>
        <taxon>Bremerella</taxon>
    </lineage>
</organism>
<proteinExistence type="predicted"/>
<reference evidence="3 4" key="1">
    <citation type="submission" date="2020-05" db="EMBL/GenBank/DDBJ databases">
        <title>Bremerella alba sp. nov., a novel planctomycete isolated from the surface of the macroalga Fucus spiralis.</title>
        <authorList>
            <person name="Godinho O."/>
            <person name="Botelho R."/>
            <person name="Albuquerque L."/>
            <person name="Wiegand S."/>
            <person name="Da Costa M.S."/>
            <person name="Lobo-Da-Cunha A."/>
            <person name="Jogler C."/>
            <person name="Lage O.M."/>
        </authorList>
    </citation>
    <scope>NUCLEOTIDE SEQUENCE [LARGE SCALE GENOMIC DNA]</scope>
    <source>
        <strain evidence="3 4">FF15</strain>
    </source>
</reference>
<protein>
    <submittedName>
        <fullName evidence="3">Uncharacterized protein</fullName>
    </submittedName>
</protein>
<feature type="region of interest" description="Disordered" evidence="1">
    <location>
        <begin position="1"/>
        <end position="21"/>
    </location>
</feature>
<gene>
    <name evidence="3" type="ORF">HOV93_01410</name>
</gene>
<keyword evidence="2" id="KW-0812">Transmembrane</keyword>
<keyword evidence="2" id="KW-1133">Transmembrane helix</keyword>
<dbReference type="RefSeq" id="WP_207394521.1">
    <property type="nucleotide sequence ID" value="NZ_JABRWO010000001.1"/>
</dbReference>
<comment type="caution">
    <text evidence="3">The sequence shown here is derived from an EMBL/GenBank/DDBJ whole genome shotgun (WGS) entry which is preliminary data.</text>
</comment>
<dbReference type="AlphaFoldDB" id="A0A7V8V142"/>
<feature type="compositionally biased region" description="Acidic residues" evidence="1">
    <location>
        <begin position="1"/>
        <end position="15"/>
    </location>
</feature>
<evidence type="ECO:0000256" key="2">
    <source>
        <dbReference type="SAM" id="Phobius"/>
    </source>
</evidence>
<sequence>MIEEQEPLPDVPESDEPYRRPVDTMSLPQVEAELRDLFGGAVMYLLVPIFLLSLSTTTIVATPFFVRVLPAAAIVFVGYWILQKAYVPMFKGAPETAMQYLRVVSWLGGSIMSTPYERVTSLCAQRARFMDGDPPRS</sequence>
<name>A0A7V8V142_9BACT</name>
<dbReference type="Proteomes" id="UP000551616">
    <property type="component" value="Unassembled WGS sequence"/>
</dbReference>
<accession>A0A7V8V142</accession>
<evidence type="ECO:0000313" key="3">
    <source>
        <dbReference type="EMBL" id="MBA2112995.1"/>
    </source>
</evidence>
<evidence type="ECO:0000313" key="4">
    <source>
        <dbReference type="Proteomes" id="UP000551616"/>
    </source>
</evidence>
<feature type="transmembrane region" description="Helical" evidence="2">
    <location>
        <begin position="37"/>
        <end position="58"/>
    </location>
</feature>
<keyword evidence="4" id="KW-1185">Reference proteome</keyword>
<dbReference type="EMBL" id="JABRWO010000001">
    <property type="protein sequence ID" value="MBA2112995.1"/>
    <property type="molecule type" value="Genomic_DNA"/>
</dbReference>
<keyword evidence="2" id="KW-0472">Membrane</keyword>